<dbReference type="InterPro" id="IPR013848">
    <property type="entry name" value="Methylthiotransferase_N"/>
</dbReference>
<feature type="domain" description="MTTase N-terminal" evidence="8">
    <location>
        <begin position="1"/>
        <end position="113"/>
    </location>
</feature>
<dbReference type="InterPro" id="IPR038135">
    <property type="entry name" value="Methylthiotransferase_N_sf"/>
</dbReference>
<dbReference type="Proteomes" id="UP001501294">
    <property type="component" value="Unassembled WGS sequence"/>
</dbReference>
<dbReference type="PANTHER" id="PTHR11918">
    <property type="entry name" value="RADICAL SAM PROTEINS"/>
    <property type="match status" value="1"/>
</dbReference>
<gene>
    <name evidence="10" type="primary">mtaB</name>
    <name evidence="10" type="ORF">GCM10023150_13560</name>
</gene>
<dbReference type="NCBIfam" id="TIGR01579">
    <property type="entry name" value="MiaB-like-C"/>
    <property type="match status" value="1"/>
</dbReference>
<dbReference type="Gene3D" id="3.80.30.20">
    <property type="entry name" value="tm_1862 like domain"/>
    <property type="match status" value="1"/>
</dbReference>
<dbReference type="InterPro" id="IPR006638">
    <property type="entry name" value="Elp3/MiaA/NifB-like_rSAM"/>
</dbReference>
<dbReference type="InterPro" id="IPR058240">
    <property type="entry name" value="rSAM_sf"/>
</dbReference>
<evidence type="ECO:0000313" key="11">
    <source>
        <dbReference type="Proteomes" id="UP001501294"/>
    </source>
</evidence>
<dbReference type="SFLD" id="SFLDS00029">
    <property type="entry name" value="Radical_SAM"/>
    <property type="match status" value="1"/>
</dbReference>
<dbReference type="Pfam" id="PF04055">
    <property type="entry name" value="Radical_SAM"/>
    <property type="match status" value="1"/>
</dbReference>
<evidence type="ECO:0000256" key="7">
    <source>
        <dbReference type="ARBA" id="ARBA00023014"/>
    </source>
</evidence>
<proteinExistence type="predicted"/>
<comment type="caution">
    <text evidence="10">The sequence shown here is derived from an EMBL/GenBank/DDBJ whole genome shotgun (WGS) entry which is preliminary data.</text>
</comment>
<dbReference type="PROSITE" id="PS51449">
    <property type="entry name" value="MTTASE_N"/>
    <property type="match status" value="1"/>
</dbReference>
<protein>
    <submittedName>
        <fullName evidence="10">tRNA (N(6)-L-threonylcarbamoyladenosine(37)-C(2))-methylthiotransferase MtaB</fullName>
    </submittedName>
</protein>
<dbReference type="CDD" id="cd01335">
    <property type="entry name" value="Radical_SAM"/>
    <property type="match status" value="1"/>
</dbReference>
<comment type="cofactor">
    <cofactor evidence="1">
        <name>[4Fe-4S] cluster</name>
        <dbReference type="ChEBI" id="CHEBI:49883"/>
    </cofactor>
</comment>
<evidence type="ECO:0000256" key="1">
    <source>
        <dbReference type="ARBA" id="ARBA00001966"/>
    </source>
</evidence>
<keyword evidence="7" id="KW-0411">Iron-sulfur</keyword>
<keyword evidence="2" id="KW-0004">4Fe-4S</keyword>
<dbReference type="InterPro" id="IPR005839">
    <property type="entry name" value="Methylthiotransferase"/>
</dbReference>
<dbReference type="PROSITE" id="PS51918">
    <property type="entry name" value="RADICAL_SAM"/>
    <property type="match status" value="1"/>
</dbReference>
<keyword evidence="6" id="KW-0408">Iron</keyword>
<dbReference type="SFLD" id="SFLDG01082">
    <property type="entry name" value="B12-binding_domain_containing"/>
    <property type="match status" value="1"/>
</dbReference>
<dbReference type="InterPro" id="IPR023404">
    <property type="entry name" value="rSAM_horseshoe"/>
</dbReference>
<accession>A0ABP8I174</accession>
<keyword evidence="11" id="KW-1185">Reference proteome</keyword>
<dbReference type="InterPro" id="IPR020612">
    <property type="entry name" value="Methylthiotransferase_CS"/>
</dbReference>
<dbReference type="SMART" id="SM00729">
    <property type="entry name" value="Elp3"/>
    <property type="match status" value="1"/>
</dbReference>
<dbReference type="InterPro" id="IPR007197">
    <property type="entry name" value="rSAM"/>
</dbReference>
<organism evidence="10 11">
    <name type="scientific">Kangiella taiwanensis</name>
    <dbReference type="NCBI Taxonomy" id="1079179"/>
    <lineage>
        <taxon>Bacteria</taxon>
        <taxon>Pseudomonadati</taxon>
        <taxon>Pseudomonadota</taxon>
        <taxon>Gammaproteobacteria</taxon>
        <taxon>Kangiellales</taxon>
        <taxon>Kangiellaceae</taxon>
        <taxon>Kangiella</taxon>
    </lineage>
</organism>
<evidence type="ECO:0000256" key="6">
    <source>
        <dbReference type="ARBA" id="ARBA00023004"/>
    </source>
</evidence>
<dbReference type="NCBIfam" id="TIGR00089">
    <property type="entry name" value="MiaB/RimO family radical SAM methylthiotransferase"/>
    <property type="match status" value="1"/>
</dbReference>
<dbReference type="EMBL" id="BAABFU010000002">
    <property type="protein sequence ID" value="GAA4349282.1"/>
    <property type="molecule type" value="Genomic_DNA"/>
</dbReference>
<keyword evidence="4" id="KW-0949">S-adenosyl-L-methionine</keyword>
<dbReference type="RefSeq" id="WP_223578059.1">
    <property type="nucleotide sequence ID" value="NZ_BAABFU010000002.1"/>
</dbReference>
<dbReference type="InterPro" id="IPR006467">
    <property type="entry name" value="MiaB-like_bact"/>
</dbReference>
<dbReference type="Gene3D" id="3.40.50.12160">
    <property type="entry name" value="Methylthiotransferase, N-terminal domain"/>
    <property type="match status" value="1"/>
</dbReference>
<evidence type="ECO:0000256" key="4">
    <source>
        <dbReference type="ARBA" id="ARBA00022691"/>
    </source>
</evidence>
<feature type="domain" description="Radical SAM core" evidence="9">
    <location>
        <begin position="131"/>
        <end position="359"/>
    </location>
</feature>
<evidence type="ECO:0000259" key="9">
    <source>
        <dbReference type="PROSITE" id="PS51918"/>
    </source>
</evidence>
<dbReference type="SFLD" id="SFLDG01061">
    <property type="entry name" value="methylthiotransferase"/>
    <property type="match status" value="1"/>
</dbReference>
<name>A0ABP8I174_9GAMM</name>
<dbReference type="Pfam" id="PF00919">
    <property type="entry name" value="UPF0004"/>
    <property type="match status" value="1"/>
</dbReference>
<evidence type="ECO:0000256" key="3">
    <source>
        <dbReference type="ARBA" id="ARBA00022679"/>
    </source>
</evidence>
<keyword evidence="5" id="KW-0479">Metal-binding</keyword>
<sequence>MQVHLSALGCRLNEAELQNWATSFQKVGYSLASTPETADLIVLNTCAVTAEAARKSRQTVRRFHRTNPEARMVVTGCYASLEPEKLEQIMGVDLVVDNSDKDVLVDKVKEVLDIPVMPEFATEPGESALFARNRERAFIKIQDGCRYRCTYCIVTVARGEEKSRSIDDLVEEVNNLHAEGIQEIVLAGVHVGGYGSDIESSLYELVENILERTEMPRIRFASVEPWDLGENFFELFANPRLMAHMHLPIQSGADSVLRRMSRRCRTEDFQDLVNQARTQVPGFNVTTDVIVGFPGETDEEFEQTMDYIQQVGFGHIHIFTYSDREGTKAARLPNKISKDVKKERSRRLHELAAKLKAQELEAQIGQTVPILWESSNLTNEDGSKRYHGYTPNYHKVAVDVAAGKSPERLILETKLVSVDTEQGCLVGDILEDIPDATELESKAIQITQL</sequence>
<evidence type="ECO:0000256" key="2">
    <source>
        <dbReference type="ARBA" id="ARBA00022485"/>
    </source>
</evidence>
<dbReference type="PANTHER" id="PTHR11918:SF45">
    <property type="entry name" value="THREONYLCARBAMOYLADENOSINE TRNA METHYLTHIOTRANSFERASE"/>
    <property type="match status" value="1"/>
</dbReference>
<evidence type="ECO:0000313" key="10">
    <source>
        <dbReference type="EMBL" id="GAA4349282.1"/>
    </source>
</evidence>
<evidence type="ECO:0000259" key="8">
    <source>
        <dbReference type="PROSITE" id="PS51449"/>
    </source>
</evidence>
<dbReference type="SUPFAM" id="SSF102114">
    <property type="entry name" value="Radical SAM enzymes"/>
    <property type="match status" value="1"/>
</dbReference>
<evidence type="ECO:0000256" key="5">
    <source>
        <dbReference type="ARBA" id="ARBA00022723"/>
    </source>
</evidence>
<keyword evidence="3" id="KW-0808">Transferase</keyword>
<dbReference type="PROSITE" id="PS01278">
    <property type="entry name" value="MTTASE_RADICAL"/>
    <property type="match status" value="1"/>
</dbReference>
<reference evidence="11" key="1">
    <citation type="journal article" date="2019" name="Int. J. Syst. Evol. Microbiol.">
        <title>The Global Catalogue of Microorganisms (GCM) 10K type strain sequencing project: providing services to taxonomists for standard genome sequencing and annotation.</title>
        <authorList>
            <consortium name="The Broad Institute Genomics Platform"/>
            <consortium name="The Broad Institute Genome Sequencing Center for Infectious Disease"/>
            <person name="Wu L."/>
            <person name="Ma J."/>
        </authorList>
    </citation>
    <scope>NUCLEOTIDE SEQUENCE [LARGE SCALE GENOMIC DNA]</scope>
    <source>
        <strain evidence="11">JCM 17727</strain>
    </source>
</reference>